<dbReference type="Proteomes" id="UP001056120">
    <property type="component" value="Linkage Group LG10"/>
</dbReference>
<keyword evidence="2" id="KW-1185">Reference proteome</keyword>
<reference evidence="2" key="1">
    <citation type="journal article" date="2022" name="Mol. Ecol. Resour.">
        <title>The genomes of chicory, endive, great burdock and yacon provide insights into Asteraceae palaeo-polyploidization history and plant inulin production.</title>
        <authorList>
            <person name="Fan W."/>
            <person name="Wang S."/>
            <person name="Wang H."/>
            <person name="Wang A."/>
            <person name="Jiang F."/>
            <person name="Liu H."/>
            <person name="Zhao H."/>
            <person name="Xu D."/>
            <person name="Zhang Y."/>
        </authorList>
    </citation>
    <scope>NUCLEOTIDE SEQUENCE [LARGE SCALE GENOMIC DNA]</scope>
    <source>
        <strain evidence="2">cv. Yunnan</strain>
    </source>
</reference>
<gene>
    <name evidence="1" type="ORF">L1987_30964</name>
</gene>
<proteinExistence type="predicted"/>
<evidence type="ECO:0000313" key="2">
    <source>
        <dbReference type="Proteomes" id="UP001056120"/>
    </source>
</evidence>
<sequence length="162" mass="18392">MIISPMKMEAVAISYLSHTVLNVWTWLAFLTATLSFWKIKSSSHSPSPSPSPPHVHHQTPAAPSSAEQQPSTNTSSTTFCSLENRRRIGKFREYYGEDDCIAIDPQPEDEDRPIRQVDNGWEAVLKLKTAEIGWYRYQDLTVLDGSVVRLWNQSISHVRTGY</sequence>
<dbReference type="EMBL" id="CM042027">
    <property type="protein sequence ID" value="KAI3802821.1"/>
    <property type="molecule type" value="Genomic_DNA"/>
</dbReference>
<accession>A0ACB9I4Y5</accession>
<comment type="caution">
    <text evidence="1">The sequence shown here is derived from an EMBL/GenBank/DDBJ whole genome shotgun (WGS) entry which is preliminary data.</text>
</comment>
<name>A0ACB9I4Y5_9ASTR</name>
<protein>
    <submittedName>
        <fullName evidence="1">Uncharacterized protein</fullName>
    </submittedName>
</protein>
<reference evidence="1 2" key="2">
    <citation type="journal article" date="2022" name="Mol. Ecol. Resour.">
        <title>The genomes of chicory, endive, great burdock and yacon provide insights into Asteraceae paleo-polyploidization history and plant inulin production.</title>
        <authorList>
            <person name="Fan W."/>
            <person name="Wang S."/>
            <person name="Wang H."/>
            <person name="Wang A."/>
            <person name="Jiang F."/>
            <person name="Liu H."/>
            <person name="Zhao H."/>
            <person name="Xu D."/>
            <person name="Zhang Y."/>
        </authorList>
    </citation>
    <scope>NUCLEOTIDE SEQUENCE [LARGE SCALE GENOMIC DNA]</scope>
    <source>
        <strain evidence="2">cv. Yunnan</strain>
        <tissue evidence="1">Leaves</tissue>
    </source>
</reference>
<organism evidence="1 2">
    <name type="scientific">Smallanthus sonchifolius</name>
    <dbReference type="NCBI Taxonomy" id="185202"/>
    <lineage>
        <taxon>Eukaryota</taxon>
        <taxon>Viridiplantae</taxon>
        <taxon>Streptophyta</taxon>
        <taxon>Embryophyta</taxon>
        <taxon>Tracheophyta</taxon>
        <taxon>Spermatophyta</taxon>
        <taxon>Magnoliopsida</taxon>
        <taxon>eudicotyledons</taxon>
        <taxon>Gunneridae</taxon>
        <taxon>Pentapetalae</taxon>
        <taxon>asterids</taxon>
        <taxon>campanulids</taxon>
        <taxon>Asterales</taxon>
        <taxon>Asteraceae</taxon>
        <taxon>Asteroideae</taxon>
        <taxon>Heliantheae alliance</taxon>
        <taxon>Millerieae</taxon>
        <taxon>Smallanthus</taxon>
    </lineage>
</organism>
<evidence type="ECO:0000313" key="1">
    <source>
        <dbReference type="EMBL" id="KAI3802821.1"/>
    </source>
</evidence>